<name>A0A6G0WZC1_9STRA</name>
<feature type="transmembrane region" description="Helical" evidence="1">
    <location>
        <begin position="12"/>
        <end position="29"/>
    </location>
</feature>
<dbReference type="Pfam" id="PF23741">
    <property type="entry name" value="DUF7164"/>
    <property type="match status" value="7"/>
</dbReference>
<feature type="domain" description="DUF7164" evidence="2">
    <location>
        <begin position="1314"/>
        <end position="1620"/>
    </location>
</feature>
<feature type="domain" description="DUF7164" evidence="2">
    <location>
        <begin position="1958"/>
        <end position="2248"/>
    </location>
</feature>
<protein>
    <recommendedName>
        <fullName evidence="2">DUF7164 domain-containing protein</fullName>
    </recommendedName>
</protein>
<feature type="domain" description="DUF7164" evidence="2">
    <location>
        <begin position="49"/>
        <end position="254"/>
    </location>
</feature>
<feature type="domain" description="DUF7164" evidence="2">
    <location>
        <begin position="351"/>
        <end position="656"/>
    </location>
</feature>
<sequence>MGLPCRPSRWVFFLAVLMIVVCLVIQLFYSSVTLGNLEIAPNVRREAAFVRATVVYMPWDRGQDVDDEFRWLHASWKDMLPHQPHTWRSDLVVVSDGQMVLPEDLNCSTRFRRDRSDPNQCVVILVEPSKDITAAYKENFEFVRAMNGIIASEELDVYDWILTTERNTFLAPVFAGWKPSKLTIGSGAAKFNMALLSRLHAVGREIKIEAEAPSLNDISHAWYGPTSVIKDCAKRSLEVLEYLNAKNFNITAEEYSNLPTYASLLAMPDCTYSSGGIDFQPAMLDVSTALGDAVSNHAHLRPHSRFTPILAKTFQSKKSNNVTTHEFALSMVQAASIPPPLDLTNGINQPFVRAIVVYFPFSSARTGQVELKWLHRTWTEMLERQPAKWRTDLVIFADWPSPFFGLLGCSPSIRKTKKEASHCIFVDSFQSNPLAAQTLNAINIFAASDAFLGSYDWILRTDLDAFIAPGFASWKPRQFTVGQPEMPYCITGVNTCLRLQAIAKSLNLTATRHYQLGTTWYGPAEMIQACAKLTKRVADHLLASEFSTKELDASYGRRGYPQWDPTFLHMYAGHIALQHCADRGKLAVLPEVLEASVLSTANVTKVAHIRAGMGITRFHALAFDGSENLSKLNTLKANNFVEYMAVVANQDHKDVSFLHGQSESFVRAAVIFLPSDGDTKFRDEMRWFHLSWEDMITHQPPMWRFDIVVFTDGDLPLLSELGCSTQLRKSPLEPNRCIVVHGYKKVKSKDFDYGYADSINVVATESEATKPYDWILRTDIDTFLTPSFAKWKPLKFTVGSVGGYCFDPHDTCKRLKGIAKKLDLLESPVDDIGSTWYGPTKMIQACGKLSMKVTNHLHLHEFNETEKSHEYAKVKVAGWPRWHYGVLTMYSGHLSIPTCTNSTGFDKRDDLLDYPTFENTSVLKHPHTHARQSYERFSKYKFRLRDYDGVDISKLNRSIVSEHAMYMALASKQKEASNKLVNGVNESFVRAAVLYIPPDKSTENELRWFYLSWKIMLEHQPEQWRTDLVVVTSLEQSFLKELDCHGHTRRLTRSEASRCIVITNYTLIRTKAFDFAPADTLNMMAIDDPVFDAYDWLLKTDTETFLGPAFAKWKPRSFVVGSSGGYCFDGQPTCGRLDKIGDSLNLTRPAQPVKEIGASWYGPAPIVRECAKLAVKVMVHLNSKEFTAEEKSREYYAIHVKGWPHWHYGILHMYAGHIAVQHCTRDVGFDKQNDMMDFTTESKDAVEKHAHLRARQGDQDFSSSKFRVGMYANVDPKLLDRKVVKDYAMSLALQAKLGAANAPIKFENGLNESFVRAAVVYLPSGGDKKFQQEMRWFHRSWREMSIHEPPLWRTDIVVYTDGNLSLWFDLGCTTQLRKSPLEPNRCIVVYGYKQVKSKDFDYGFADSINVVAIESEATKPYDWILRTDIDTFLTPSFAKWKPLKFTVGSVGGYCFPPRDTCDRLRGIAKKLGLNESPVDDIGSTWYGPAKMIQACGKLSMKVTNHLHLHEFNETEKSHEYAKVKVAGWPRWHYGVLTMYSGHLSIPTCTNSTGFDKRDDLIDYPTFENTSVLEHPHTHARQSFLPFSKFKLREGKYEDIVLSDLDLNKVNDYAMYMALDSMRHPIVPQGVDTSFLRAVILYMPSGDESTNEASLRWFYASWREMIKHQPPRWRTDIVIFSSRSTSFFDRLNCTTSVRRNQNESNRCIVVTDYKPIRNPDFDHGPADSMNVLAIDHPATEGYDYLMRTEIETFLTPRFATWKPSKLTFGTSGGYCFPGEPTCKRLKAISAKLNLTEPSDVDIGASWYGPAKLMKACGKFSMEVMKYLHEFGFNATEKSIDYYVHKVRGWPAWHYGVLYAYANHIALQHCTKDVGFDKVNAMMDFTTESNDKVYKHAHLRPSMSPDKNFSMAMYHSRASKDVDPKTLNRNRVKDYATYMAITAADLLVDPSLNNGLNDSFVRAAVIYLPSSSKDVSRFLPQFRWFHSSWQQMCRHQPKLWRTDIVVFTDGDVPLLRELGCTKSTRKSPKDADACIVVDTYENIKSKEFDYGFADSINVVSVDHAATKPYDWILRTDIDTFFTPVFAKWRPSKLTVGSVGGYCFGGETTCERLKGIAKKLKMAEPNYTNDVGSTWYGPAKLIQKCAQTSMKVIVHLHVNEFNETEKSSDFYRNRIAGWPSWHYGVLTMYSGHLAIHDCTSDVGGFDKRDDMIDYPAFETDRVDRHAHLHAWQGPKDFAKSKLFIGEYDRVLVGKLDPSIVNEFAMKIALQANGKGIN</sequence>
<keyword evidence="1" id="KW-1133">Transmembrane helix</keyword>
<dbReference type="Proteomes" id="UP000481153">
    <property type="component" value="Unassembled WGS sequence"/>
</dbReference>
<keyword evidence="1" id="KW-0812">Transmembrane</keyword>
<feature type="domain" description="DUF7164" evidence="2">
    <location>
        <begin position="988"/>
        <end position="1296"/>
    </location>
</feature>
<proteinExistence type="predicted"/>
<feature type="domain" description="DUF7164" evidence="2">
    <location>
        <begin position="1634"/>
        <end position="1945"/>
    </location>
</feature>
<keyword evidence="1" id="KW-0472">Membrane</keyword>
<comment type="caution">
    <text evidence="3">The sequence shown here is derived from an EMBL/GenBank/DDBJ whole genome shotgun (WGS) entry which is preliminary data.</text>
</comment>
<dbReference type="InterPro" id="IPR055588">
    <property type="entry name" value="DUF7164"/>
</dbReference>
<dbReference type="EMBL" id="VJMJ01000127">
    <property type="protein sequence ID" value="KAF0732948.1"/>
    <property type="molecule type" value="Genomic_DNA"/>
</dbReference>
<feature type="domain" description="DUF7164" evidence="2">
    <location>
        <begin position="664"/>
        <end position="973"/>
    </location>
</feature>
<organism evidence="3 4">
    <name type="scientific">Aphanomyces euteiches</name>
    <dbReference type="NCBI Taxonomy" id="100861"/>
    <lineage>
        <taxon>Eukaryota</taxon>
        <taxon>Sar</taxon>
        <taxon>Stramenopiles</taxon>
        <taxon>Oomycota</taxon>
        <taxon>Saprolegniomycetes</taxon>
        <taxon>Saprolegniales</taxon>
        <taxon>Verrucalvaceae</taxon>
        <taxon>Aphanomyces</taxon>
    </lineage>
</organism>
<keyword evidence="4" id="KW-1185">Reference proteome</keyword>
<evidence type="ECO:0000259" key="2">
    <source>
        <dbReference type="Pfam" id="PF23741"/>
    </source>
</evidence>
<accession>A0A6G0WZC1</accession>
<evidence type="ECO:0000256" key="1">
    <source>
        <dbReference type="SAM" id="Phobius"/>
    </source>
</evidence>
<dbReference type="VEuPathDB" id="FungiDB:AeMF1_010725"/>
<evidence type="ECO:0000313" key="4">
    <source>
        <dbReference type="Proteomes" id="UP000481153"/>
    </source>
</evidence>
<evidence type="ECO:0000313" key="3">
    <source>
        <dbReference type="EMBL" id="KAF0732948.1"/>
    </source>
</evidence>
<reference evidence="3 4" key="1">
    <citation type="submission" date="2019-07" db="EMBL/GenBank/DDBJ databases">
        <title>Genomics analysis of Aphanomyces spp. identifies a new class of oomycete effector associated with host adaptation.</title>
        <authorList>
            <person name="Gaulin E."/>
        </authorList>
    </citation>
    <scope>NUCLEOTIDE SEQUENCE [LARGE SCALE GENOMIC DNA]</scope>
    <source>
        <strain evidence="3 4">ATCC 201684</strain>
    </source>
</reference>
<gene>
    <name evidence="3" type="ORF">Ae201684_010056</name>
</gene>